<evidence type="ECO:0000313" key="7">
    <source>
        <dbReference type="EMBL" id="VVM04534.1"/>
    </source>
</evidence>
<gene>
    <name evidence="7" type="ORF">MAMC_00096</name>
</gene>
<accession>A0A5E6M5B4</accession>
<evidence type="ECO:0000256" key="2">
    <source>
        <dbReference type="ARBA" id="ARBA00022475"/>
    </source>
</evidence>
<evidence type="ECO:0000313" key="8">
    <source>
        <dbReference type="Proteomes" id="UP000381693"/>
    </source>
</evidence>
<keyword evidence="3 6" id="KW-0812">Transmembrane</keyword>
<dbReference type="PANTHER" id="PTHR30294:SF29">
    <property type="entry name" value="MULTIDRUG ABC TRANSPORTER PERMEASE YBHS-RELATED"/>
    <property type="match status" value="1"/>
</dbReference>
<dbReference type="AlphaFoldDB" id="A0A5E6M5B4"/>
<feature type="transmembrane region" description="Helical" evidence="6">
    <location>
        <begin position="142"/>
        <end position="165"/>
    </location>
</feature>
<keyword evidence="8" id="KW-1185">Reference proteome</keyword>
<feature type="transmembrane region" description="Helical" evidence="6">
    <location>
        <begin position="172"/>
        <end position="194"/>
    </location>
</feature>
<keyword evidence="4 6" id="KW-1133">Transmembrane helix</keyword>
<keyword evidence="2" id="KW-1003">Cell membrane</keyword>
<dbReference type="PANTHER" id="PTHR30294">
    <property type="entry name" value="MEMBRANE COMPONENT OF ABC TRANSPORTER YHHJ-RELATED"/>
    <property type="match status" value="1"/>
</dbReference>
<feature type="transmembrane region" description="Helical" evidence="6">
    <location>
        <begin position="20"/>
        <end position="39"/>
    </location>
</feature>
<comment type="caution">
    <text evidence="7">The sequence shown here is derived from an EMBL/GenBank/DDBJ whole genome shotgun (WGS) entry which is preliminary data.</text>
</comment>
<dbReference type="OrthoDB" id="9794512at2"/>
<evidence type="ECO:0000256" key="4">
    <source>
        <dbReference type="ARBA" id="ARBA00022989"/>
    </source>
</evidence>
<organism evidence="7 8">
    <name type="scientific">Methylacidimicrobium cyclopophantes</name>
    <dbReference type="NCBI Taxonomy" id="1041766"/>
    <lineage>
        <taxon>Bacteria</taxon>
        <taxon>Pseudomonadati</taxon>
        <taxon>Verrucomicrobiota</taxon>
        <taxon>Methylacidimicrobium</taxon>
    </lineage>
</organism>
<name>A0A5E6M5B4_9BACT</name>
<dbReference type="EMBL" id="CABFUZ020000013">
    <property type="protein sequence ID" value="VVM04534.1"/>
    <property type="molecule type" value="Genomic_DNA"/>
</dbReference>
<feature type="transmembrane region" description="Helical" evidence="6">
    <location>
        <begin position="224"/>
        <end position="242"/>
    </location>
</feature>
<dbReference type="RefSeq" id="WP_142524253.1">
    <property type="nucleotide sequence ID" value="NZ_CABFUZ020000013.1"/>
</dbReference>
<dbReference type="InterPro" id="IPR051449">
    <property type="entry name" value="ABC-2_transporter_component"/>
</dbReference>
<evidence type="ECO:0000256" key="3">
    <source>
        <dbReference type="ARBA" id="ARBA00022692"/>
    </source>
</evidence>
<dbReference type="Proteomes" id="UP000381693">
    <property type="component" value="Unassembled WGS sequence"/>
</dbReference>
<feature type="transmembrane region" description="Helical" evidence="6">
    <location>
        <begin position="100"/>
        <end position="130"/>
    </location>
</feature>
<protein>
    <recommendedName>
        <fullName evidence="9">ABC-2 type transport system permease protein</fullName>
    </recommendedName>
</protein>
<reference evidence="7" key="1">
    <citation type="submission" date="2019-09" db="EMBL/GenBank/DDBJ databases">
        <authorList>
            <person name="Cremers G."/>
        </authorList>
    </citation>
    <scope>NUCLEOTIDE SEQUENCE [LARGE SCALE GENOMIC DNA]</scope>
    <source>
        <strain evidence="7">3B</strain>
    </source>
</reference>
<feature type="transmembrane region" description="Helical" evidence="6">
    <location>
        <begin position="59"/>
        <end position="79"/>
    </location>
</feature>
<evidence type="ECO:0000256" key="1">
    <source>
        <dbReference type="ARBA" id="ARBA00004651"/>
    </source>
</evidence>
<comment type="subcellular location">
    <subcellularLocation>
        <location evidence="1">Cell membrane</location>
        <topology evidence="1">Multi-pass membrane protein</topology>
    </subcellularLocation>
</comment>
<keyword evidence="5 6" id="KW-0472">Membrane</keyword>
<evidence type="ECO:0000256" key="6">
    <source>
        <dbReference type="SAM" id="Phobius"/>
    </source>
</evidence>
<dbReference type="GO" id="GO:0140359">
    <property type="term" value="F:ABC-type transporter activity"/>
    <property type="evidence" value="ECO:0007669"/>
    <property type="project" value="InterPro"/>
</dbReference>
<evidence type="ECO:0000256" key="5">
    <source>
        <dbReference type="ARBA" id="ARBA00023136"/>
    </source>
</evidence>
<dbReference type="Pfam" id="PF12679">
    <property type="entry name" value="ABC2_membrane_2"/>
    <property type="match status" value="1"/>
</dbReference>
<proteinExistence type="predicted"/>
<sequence length="249" mass="28383">MVLWVLIQREIRSFFISPTAYIVLFACALIHGLNFVFWLEYITRNNIKDFTLLQATVNSFFFWFLLLIQAPLLTMRSFAEENRSGTIEMILTAPVREWEVVLAKFVGALCFFCVLWIPLALDFLGLRILWGHPLGATVSMELLSLAMLLLLGGLFLAIGIFASCLTRSQMVAAILSFGAIFAIFSLSFVVYLGLIGQTRDLVTYFSFLDQMDTFSRGIFDSRPVVLTLSGTILFLFLTERVLQWRRLRS</sequence>
<dbReference type="GO" id="GO:0005886">
    <property type="term" value="C:plasma membrane"/>
    <property type="evidence" value="ECO:0007669"/>
    <property type="project" value="UniProtKB-SubCell"/>
</dbReference>
<evidence type="ECO:0008006" key="9">
    <source>
        <dbReference type="Google" id="ProtNLM"/>
    </source>
</evidence>